<dbReference type="EMBL" id="JAULSO010000006">
    <property type="protein sequence ID" value="KAK3681765.1"/>
    <property type="molecule type" value="Genomic_DNA"/>
</dbReference>
<dbReference type="Proteomes" id="UP001270362">
    <property type="component" value="Unassembled WGS sequence"/>
</dbReference>
<protein>
    <submittedName>
        <fullName evidence="2">Uncharacterized protein</fullName>
    </submittedName>
</protein>
<dbReference type="AlphaFoldDB" id="A0AAE0X045"/>
<evidence type="ECO:0000313" key="3">
    <source>
        <dbReference type="Proteomes" id="UP001270362"/>
    </source>
</evidence>
<proteinExistence type="predicted"/>
<reference evidence="2" key="1">
    <citation type="journal article" date="2023" name="Mol. Phylogenet. Evol.">
        <title>Genome-scale phylogeny and comparative genomics of the fungal order Sordariales.</title>
        <authorList>
            <person name="Hensen N."/>
            <person name="Bonometti L."/>
            <person name="Westerberg I."/>
            <person name="Brannstrom I.O."/>
            <person name="Guillou S."/>
            <person name="Cros-Aarteil S."/>
            <person name="Calhoun S."/>
            <person name="Haridas S."/>
            <person name="Kuo A."/>
            <person name="Mondo S."/>
            <person name="Pangilinan J."/>
            <person name="Riley R."/>
            <person name="LaButti K."/>
            <person name="Andreopoulos B."/>
            <person name="Lipzen A."/>
            <person name="Chen C."/>
            <person name="Yan M."/>
            <person name="Daum C."/>
            <person name="Ng V."/>
            <person name="Clum A."/>
            <person name="Steindorff A."/>
            <person name="Ohm R.A."/>
            <person name="Martin F."/>
            <person name="Silar P."/>
            <person name="Natvig D.O."/>
            <person name="Lalanne C."/>
            <person name="Gautier V."/>
            <person name="Ament-Velasquez S.L."/>
            <person name="Kruys A."/>
            <person name="Hutchinson M.I."/>
            <person name="Powell A.J."/>
            <person name="Barry K."/>
            <person name="Miller A.N."/>
            <person name="Grigoriev I.V."/>
            <person name="Debuchy R."/>
            <person name="Gladieux P."/>
            <person name="Hiltunen Thoren M."/>
            <person name="Johannesson H."/>
        </authorList>
    </citation>
    <scope>NUCLEOTIDE SEQUENCE</scope>
    <source>
        <strain evidence="2">CBS 314.62</strain>
    </source>
</reference>
<keyword evidence="3" id="KW-1185">Reference proteome</keyword>
<comment type="caution">
    <text evidence="2">The sequence shown here is derived from an EMBL/GenBank/DDBJ whole genome shotgun (WGS) entry which is preliminary data.</text>
</comment>
<gene>
    <name evidence="2" type="ORF">B0T22DRAFT_301064</name>
</gene>
<name>A0AAE0X045_9PEZI</name>
<feature type="compositionally biased region" description="Low complexity" evidence="1">
    <location>
        <begin position="205"/>
        <end position="264"/>
    </location>
</feature>
<evidence type="ECO:0000313" key="2">
    <source>
        <dbReference type="EMBL" id="KAK3681765.1"/>
    </source>
</evidence>
<evidence type="ECO:0000256" key="1">
    <source>
        <dbReference type="SAM" id="MobiDB-lite"/>
    </source>
</evidence>
<sequence length="294" mass="31241">MATTASALSLSCAPGSTMSAFPHCDFWQHTSDVCGPVTPKEKKKECLCQQPVIDSLYGCESELRLCFLDHDMDSGQEEAISLWHSVCDTFVTVPITTASVVALTTTMDQVSCIERVQDACSSAKMANSECATLTGDAEFSSCVCDPQKIRNEYTCEYLYDVSCNSKTGDVSTMLAATLCDNFNSVIASATASATVSTVHLTDTVTSTTLSPGSTISTSGPELTTTTEPTPTTDSITPDFTITTAPTTIKTSTTTKRPAVTTTTTGSGAEASFHTTMLSLFLLLLPVHMLIRFAM</sequence>
<organism evidence="2 3">
    <name type="scientific">Podospora appendiculata</name>
    <dbReference type="NCBI Taxonomy" id="314037"/>
    <lineage>
        <taxon>Eukaryota</taxon>
        <taxon>Fungi</taxon>
        <taxon>Dikarya</taxon>
        <taxon>Ascomycota</taxon>
        <taxon>Pezizomycotina</taxon>
        <taxon>Sordariomycetes</taxon>
        <taxon>Sordariomycetidae</taxon>
        <taxon>Sordariales</taxon>
        <taxon>Podosporaceae</taxon>
        <taxon>Podospora</taxon>
    </lineage>
</organism>
<accession>A0AAE0X045</accession>
<reference evidence="2" key="2">
    <citation type="submission" date="2023-06" db="EMBL/GenBank/DDBJ databases">
        <authorList>
            <consortium name="Lawrence Berkeley National Laboratory"/>
            <person name="Haridas S."/>
            <person name="Hensen N."/>
            <person name="Bonometti L."/>
            <person name="Westerberg I."/>
            <person name="Brannstrom I.O."/>
            <person name="Guillou S."/>
            <person name="Cros-Aarteil S."/>
            <person name="Calhoun S."/>
            <person name="Kuo A."/>
            <person name="Mondo S."/>
            <person name="Pangilinan J."/>
            <person name="Riley R."/>
            <person name="Labutti K."/>
            <person name="Andreopoulos B."/>
            <person name="Lipzen A."/>
            <person name="Chen C."/>
            <person name="Yanf M."/>
            <person name="Daum C."/>
            <person name="Ng V."/>
            <person name="Clum A."/>
            <person name="Steindorff A."/>
            <person name="Ohm R."/>
            <person name="Martin F."/>
            <person name="Silar P."/>
            <person name="Natvig D."/>
            <person name="Lalanne C."/>
            <person name="Gautier V."/>
            <person name="Ament-Velasquez S.L."/>
            <person name="Kruys A."/>
            <person name="Hutchinson M.I."/>
            <person name="Powell A.J."/>
            <person name="Barry K."/>
            <person name="Miller A.N."/>
            <person name="Grigoriev I.V."/>
            <person name="Debuchy R."/>
            <person name="Gladieux P."/>
            <person name="Thoren M.H."/>
            <person name="Johannesson H."/>
        </authorList>
    </citation>
    <scope>NUCLEOTIDE SEQUENCE</scope>
    <source>
        <strain evidence="2">CBS 314.62</strain>
    </source>
</reference>
<feature type="region of interest" description="Disordered" evidence="1">
    <location>
        <begin position="205"/>
        <end position="266"/>
    </location>
</feature>